<keyword evidence="1" id="KW-0479">Metal-binding</keyword>
<comment type="subcellular location">
    <subcellularLocation>
        <location evidence="1">Nucleus</location>
    </subcellularLocation>
</comment>
<evidence type="ECO:0000256" key="1">
    <source>
        <dbReference type="RuleBase" id="RU367018"/>
    </source>
</evidence>
<evidence type="ECO:0000313" key="2">
    <source>
        <dbReference type="EMBL" id="KAJ8458886.1"/>
    </source>
</evidence>
<dbReference type="PANTHER" id="PTHR31669:SF162">
    <property type="entry name" value="PROTEIN FAR1-RELATED SEQUENCE"/>
    <property type="match status" value="1"/>
</dbReference>
<gene>
    <name evidence="2" type="ORF">OPV22_031812</name>
</gene>
<sequence length="332" mass="38287">MRGPYKKRAHRLEQEVAAAKKDRDAVEVIEVESSTEKVAPAGEEHGQEVQSGWQSYKSSHVFGQNQFLQLVRQPHQWLERRMVMHEVKLSFSVAFIHACFLSEKFVTFEQMSHTMSVPDMASKKSEQLANKSVDYVGEEPKVGMVFSNEDKAYEFYIRYARTVGFSVRKAGHNHQLIAPLDIQMLWSQRLSAMFQTGVRQGASGTPASYKNCLRSKRMKNMQSDDAGALMEYLQKMKGDNPSFFYAVKVDEAEQLTNVFWADPKSIMDYHYFGDEEEELSKAMNQFFVPTQFSYRDLLYLLINLDLMVYKVSTELHNLIRNPQLLHTTTTIS</sequence>
<organism evidence="2 3">
    <name type="scientific">Ensete ventricosum</name>
    <name type="common">Abyssinian banana</name>
    <name type="synonym">Musa ensete</name>
    <dbReference type="NCBI Taxonomy" id="4639"/>
    <lineage>
        <taxon>Eukaryota</taxon>
        <taxon>Viridiplantae</taxon>
        <taxon>Streptophyta</taxon>
        <taxon>Embryophyta</taxon>
        <taxon>Tracheophyta</taxon>
        <taxon>Spermatophyta</taxon>
        <taxon>Magnoliopsida</taxon>
        <taxon>Liliopsida</taxon>
        <taxon>Zingiberales</taxon>
        <taxon>Musaceae</taxon>
        <taxon>Ensete</taxon>
    </lineage>
</organism>
<reference evidence="2 3" key="1">
    <citation type="submission" date="2022-12" db="EMBL/GenBank/DDBJ databases">
        <title>Chromosome-scale assembly of the Ensete ventricosum genome.</title>
        <authorList>
            <person name="Dussert Y."/>
            <person name="Stocks J."/>
            <person name="Wendawek A."/>
            <person name="Woldeyes F."/>
            <person name="Nichols R.A."/>
            <person name="Borrell J.S."/>
        </authorList>
    </citation>
    <scope>NUCLEOTIDE SEQUENCE [LARGE SCALE GENOMIC DNA]</scope>
    <source>
        <strain evidence="3">cv. Maze</strain>
        <tissue evidence="2">Seeds</tissue>
    </source>
</reference>
<protein>
    <recommendedName>
        <fullName evidence="1">Protein FAR1-RELATED SEQUENCE</fullName>
    </recommendedName>
</protein>
<dbReference type="InterPro" id="IPR031052">
    <property type="entry name" value="FHY3/FAR1"/>
</dbReference>
<keyword evidence="1" id="KW-0863">Zinc-finger</keyword>
<dbReference type="GO" id="GO:0008270">
    <property type="term" value="F:zinc ion binding"/>
    <property type="evidence" value="ECO:0007669"/>
    <property type="project" value="UniProtKB-UniRule"/>
</dbReference>
<comment type="similarity">
    <text evidence="1">Belongs to the FHY3/FAR1 family.</text>
</comment>
<accession>A0AAV8P1K6</accession>
<keyword evidence="1" id="KW-0862">Zinc</keyword>
<evidence type="ECO:0000313" key="3">
    <source>
        <dbReference type="Proteomes" id="UP001222027"/>
    </source>
</evidence>
<dbReference type="AlphaFoldDB" id="A0AAV8P1K6"/>
<dbReference type="Proteomes" id="UP001222027">
    <property type="component" value="Unassembled WGS sequence"/>
</dbReference>
<name>A0AAV8P1K6_ENSVE</name>
<keyword evidence="3" id="KW-1185">Reference proteome</keyword>
<proteinExistence type="inferred from homology"/>
<dbReference type="GO" id="GO:0006355">
    <property type="term" value="P:regulation of DNA-templated transcription"/>
    <property type="evidence" value="ECO:0007669"/>
    <property type="project" value="UniProtKB-UniRule"/>
</dbReference>
<dbReference type="EMBL" id="JAQQAF010000009">
    <property type="protein sequence ID" value="KAJ8458886.1"/>
    <property type="molecule type" value="Genomic_DNA"/>
</dbReference>
<keyword evidence="1" id="KW-0539">Nucleus</keyword>
<comment type="caution">
    <text evidence="2">The sequence shown here is derived from an EMBL/GenBank/DDBJ whole genome shotgun (WGS) entry which is preliminary data.</text>
</comment>
<comment type="function">
    <text evidence="1">Putative transcription activator involved in regulating light control of development.</text>
</comment>
<dbReference type="GO" id="GO:0005634">
    <property type="term" value="C:nucleus"/>
    <property type="evidence" value="ECO:0007669"/>
    <property type="project" value="UniProtKB-SubCell"/>
</dbReference>
<dbReference type="PANTHER" id="PTHR31669">
    <property type="entry name" value="PROTEIN FAR1-RELATED SEQUENCE 10-RELATED"/>
    <property type="match status" value="1"/>
</dbReference>